<dbReference type="PANTHER" id="PTHR42928">
    <property type="entry name" value="TRICARBOXYLATE-BINDING PROTEIN"/>
    <property type="match status" value="1"/>
</dbReference>
<proteinExistence type="inferred from homology"/>
<evidence type="ECO:0000313" key="2">
    <source>
        <dbReference type="EMBL" id="MCR0982544.1"/>
    </source>
</evidence>
<sequence>MTSERDHWPTRRGLLLASGLAACAARGVRAQGTYPDRPLRVTVSYGAGGAVDTLARIVMPRLGQRLGQPVVIENRPGAGGTIGAAFVARSTPDGYTLLDDGSGFVINAALMQLPYNIRQDFRPVARVATIPNVILLGPSVQARSLKELLDLARAKPGELDCSSTGVGSSQHLALEMLNRMADVRINHVPYRDAPSSQNDLRSGRIAMTFATATTAIPLNGQDGMRVIAQGGEEPIPRLPGVTAISELVPGFRSEEWQGVFAPAGTPRDIVARLNAELTEALAEETIRERFTALGARSRRETPEEFATFVAAEAERWSALVREARIAL</sequence>
<comment type="similarity">
    <text evidence="1">Belongs to the UPF0065 (bug) family.</text>
</comment>
<dbReference type="InterPro" id="IPR042100">
    <property type="entry name" value="Bug_dom1"/>
</dbReference>
<keyword evidence="3" id="KW-1185">Reference proteome</keyword>
<dbReference type="CDD" id="cd13578">
    <property type="entry name" value="PBP2_Bug27"/>
    <property type="match status" value="1"/>
</dbReference>
<dbReference type="Gene3D" id="3.40.190.150">
    <property type="entry name" value="Bordetella uptake gene, domain 1"/>
    <property type="match status" value="1"/>
</dbReference>
<organism evidence="2 3">
    <name type="scientific">Roseomonas populi</name>
    <dbReference type="NCBI Taxonomy" id="3121582"/>
    <lineage>
        <taxon>Bacteria</taxon>
        <taxon>Pseudomonadati</taxon>
        <taxon>Pseudomonadota</taxon>
        <taxon>Alphaproteobacteria</taxon>
        <taxon>Acetobacterales</taxon>
        <taxon>Roseomonadaceae</taxon>
        <taxon>Roseomonas</taxon>
    </lineage>
</organism>
<dbReference type="Pfam" id="PF03401">
    <property type="entry name" value="TctC"/>
    <property type="match status" value="1"/>
</dbReference>
<accession>A0ABT1X369</accession>
<evidence type="ECO:0000256" key="1">
    <source>
        <dbReference type="ARBA" id="ARBA00006987"/>
    </source>
</evidence>
<protein>
    <submittedName>
        <fullName evidence="2">Tripartite tricarboxylate transporter substrate binding protein</fullName>
    </submittedName>
</protein>
<gene>
    <name evidence="2" type="ORF">NRP21_10830</name>
</gene>
<dbReference type="InterPro" id="IPR005064">
    <property type="entry name" value="BUG"/>
</dbReference>
<dbReference type="EMBL" id="JANJOU010000008">
    <property type="protein sequence ID" value="MCR0982544.1"/>
    <property type="molecule type" value="Genomic_DNA"/>
</dbReference>
<dbReference type="RefSeq" id="WP_257716217.1">
    <property type="nucleotide sequence ID" value="NZ_JANJOU010000008.1"/>
</dbReference>
<dbReference type="PANTHER" id="PTHR42928:SF5">
    <property type="entry name" value="BLR1237 PROTEIN"/>
    <property type="match status" value="1"/>
</dbReference>
<comment type="caution">
    <text evidence="2">The sequence shown here is derived from an EMBL/GenBank/DDBJ whole genome shotgun (WGS) entry which is preliminary data.</text>
</comment>
<dbReference type="Proteomes" id="UP001524642">
    <property type="component" value="Unassembled WGS sequence"/>
</dbReference>
<dbReference type="Gene3D" id="3.40.190.10">
    <property type="entry name" value="Periplasmic binding protein-like II"/>
    <property type="match status" value="1"/>
</dbReference>
<dbReference type="PIRSF" id="PIRSF017082">
    <property type="entry name" value="YflP"/>
    <property type="match status" value="1"/>
</dbReference>
<dbReference type="PROSITE" id="PS51257">
    <property type="entry name" value="PROKAR_LIPOPROTEIN"/>
    <property type="match status" value="1"/>
</dbReference>
<name>A0ABT1X369_9PROT</name>
<reference evidence="2 3" key="1">
    <citation type="submission" date="2022-06" db="EMBL/GenBank/DDBJ databases">
        <title>Roseomonas CN29.</title>
        <authorList>
            <person name="Cheng Y."/>
            <person name="He X."/>
        </authorList>
    </citation>
    <scope>NUCLEOTIDE SEQUENCE [LARGE SCALE GENOMIC DNA]</scope>
    <source>
        <strain evidence="2 3">CN29</strain>
    </source>
</reference>
<evidence type="ECO:0000313" key="3">
    <source>
        <dbReference type="Proteomes" id="UP001524642"/>
    </source>
</evidence>
<dbReference type="SUPFAM" id="SSF53850">
    <property type="entry name" value="Periplasmic binding protein-like II"/>
    <property type="match status" value="1"/>
</dbReference>